<evidence type="ECO:0008006" key="9">
    <source>
        <dbReference type="Google" id="ProtNLM"/>
    </source>
</evidence>
<dbReference type="EMBL" id="MU864413">
    <property type="protein sequence ID" value="KAK4186871.1"/>
    <property type="molecule type" value="Genomic_DNA"/>
</dbReference>
<feature type="transmembrane region" description="Helical" evidence="6">
    <location>
        <begin position="327"/>
        <end position="348"/>
    </location>
</feature>
<dbReference type="AlphaFoldDB" id="A0AAN6WSS8"/>
<keyword evidence="2 6" id="KW-0812">Transmembrane</keyword>
<dbReference type="GO" id="GO:0016020">
    <property type="term" value="C:membrane"/>
    <property type="evidence" value="ECO:0007669"/>
    <property type="project" value="UniProtKB-SubCell"/>
</dbReference>
<feature type="transmembrane region" description="Helical" evidence="6">
    <location>
        <begin position="42"/>
        <end position="63"/>
    </location>
</feature>
<comment type="caution">
    <text evidence="7">The sequence shown here is derived from an EMBL/GenBank/DDBJ whole genome shotgun (WGS) entry which is preliminary data.</text>
</comment>
<sequence length="350" mass="38404">MYSHLAPAVGGALVKRWVEYSEVGDVDDKQPIKMPEMSTGQVILGFLNLVWIIPMTVYIFYTLGRIYPTLAMVEDPLPDYDSIPIADPSDDDNINKAPNSANPLATKTKPLTSSLRETRRLLSSVAGWRSHFRGLGAAVFLAFLNLLIIGPLTFLVGPFAHLIALLILTPFSTALTHVIITKPSELSFFKRVPSFRRAFAATWAPILVFWGASQASILLPQLIAYLAVIKHKDENWTAKDGAKLVPVGFLALAIQLFVVFPAYVALTRIQGSLLPHDDETIVPFDRTFGGRVGSEIVTGKGFATLRDAVATVSKSSWIRLYLQQVKIMAVVFGMTFLAIIFMGIQSAIVA</sequence>
<feature type="transmembrane region" description="Helical" evidence="6">
    <location>
        <begin position="201"/>
        <end position="227"/>
    </location>
</feature>
<keyword evidence="4 6" id="KW-1133">Transmembrane helix</keyword>
<organism evidence="7 8">
    <name type="scientific">Podospora australis</name>
    <dbReference type="NCBI Taxonomy" id="1536484"/>
    <lineage>
        <taxon>Eukaryota</taxon>
        <taxon>Fungi</taxon>
        <taxon>Dikarya</taxon>
        <taxon>Ascomycota</taxon>
        <taxon>Pezizomycotina</taxon>
        <taxon>Sordariomycetes</taxon>
        <taxon>Sordariomycetidae</taxon>
        <taxon>Sordariales</taxon>
        <taxon>Podosporaceae</taxon>
        <taxon>Podospora</taxon>
    </lineage>
</organism>
<dbReference type="Proteomes" id="UP001302126">
    <property type="component" value="Unassembled WGS sequence"/>
</dbReference>
<name>A0AAN6WSS8_9PEZI</name>
<proteinExistence type="predicted"/>
<feature type="transmembrane region" description="Helical" evidence="6">
    <location>
        <begin position="162"/>
        <end position="180"/>
    </location>
</feature>
<evidence type="ECO:0000256" key="4">
    <source>
        <dbReference type="ARBA" id="ARBA00022989"/>
    </source>
</evidence>
<evidence type="ECO:0000256" key="2">
    <source>
        <dbReference type="ARBA" id="ARBA00022692"/>
    </source>
</evidence>
<evidence type="ECO:0000256" key="3">
    <source>
        <dbReference type="ARBA" id="ARBA00022792"/>
    </source>
</evidence>
<keyword evidence="3" id="KW-0999">Mitochondrion inner membrane</keyword>
<dbReference type="SUPFAM" id="SSF103506">
    <property type="entry name" value="Mitochondrial carrier"/>
    <property type="match status" value="1"/>
</dbReference>
<comment type="subcellular location">
    <subcellularLocation>
        <location evidence="1">Membrane</location>
    </subcellularLocation>
</comment>
<keyword evidence="5 6" id="KW-0472">Membrane</keyword>
<protein>
    <recommendedName>
        <fullName evidence="9">Ubiquitin carrier protein</fullName>
    </recommendedName>
</protein>
<accession>A0AAN6WSS8</accession>
<evidence type="ECO:0000313" key="8">
    <source>
        <dbReference type="Proteomes" id="UP001302126"/>
    </source>
</evidence>
<dbReference type="InterPro" id="IPR023395">
    <property type="entry name" value="MCP_dom_sf"/>
</dbReference>
<feature type="transmembrane region" description="Helical" evidence="6">
    <location>
        <begin position="247"/>
        <end position="266"/>
    </location>
</feature>
<feature type="transmembrane region" description="Helical" evidence="6">
    <location>
        <begin position="135"/>
        <end position="156"/>
    </location>
</feature>
<evidence type="ECO:0000313" key="7">
    <source>
        <dbReference type="EMBL" id="KAK4186871.1"/>
    </source>
</evidence>
<evidence type="ECO:0000256" key="5">
    <source>
        <dbReference type="ARBA" id="ARBA00023136"/>
    </source>
</evidence>
<reference evidence="7" key="2">
    <citation type="submission" date="2023-05" db="EMBL/GenBank/DDBJ databases">
        <authorList>
            <consortium name="Lawrence Berkeley National Laboratory"/>
            <person name="Steindorff A."/>
            <person name="Hensen N."/>
            <person name="Bonometti L."/>
            <person name="Westerberg I."/>
            <person name="Brannstrom I.O."/>
            <person name="Guillou S."/>
            <person name="Cros-Aarteil S."/>
            <person name="Calhoun S."/>
            <person name="Haridas S."/>
            <person name="Kuo A."/>
            <person name="Mondo S."/>
            <person name="Pangilinan J."/>
            <person name="Riley R."/>
            <person name="Labutti K."/>
            <person name="Andreopoulos B."/>
            <person name="Lipzen A."/>
            <person name="Chen C."/>
            <person name="Yanf M."/>
            <person name="Daum C."/>
            <person name="Ng V."/>
            <person name="Clum A."/>
            <person name="Ohm R."/>
            <person name="Martin F."/>
            <person name="Silar P."/>
            <person name="Natvig D."/>
            <person name="Lalanne C."/>
            <person name="Gautier V."/>
            <person name="Ament-Velasquez S.L."/>
            <person name="Kruys A."/>
            <person name="Hutchinson M.I."/>
            <person name="Powell A.J."/>
            <person name="Barry K."/>
            <person name="Miller A.N."/>
            <person name="Grigoriev I.V."/>
            <person name="Debuchy R."/>
            <person name="Gladieux P."/>
            <person name="Thoren M.H."/>
            <person name="Johannesson H."/>
        </authorList>
    </citation>
    <scope>NUCLEOTIDE SEQUENCE</scope>
    <source>
        <strain evidence="7">PSN309</strain>
    </source>
</reference>
<keyword evidence="3" id="KW-0496">Mitochondrion</keyword>
<gene>
    <name evidence="7" type="ORF">QBC35DRAFT_499988</name>
</gene>
<keyword evidence="8" id="KW-1185">Reference proteome</keyword>
<evidence type="ECO:0000256" key="6">
    <source>
        <dbReference type="SAM" id="Phobius"/>
    </source>
</evidence>
<evidence type="ECO:0000256" key="1">
    <source>
        <dbReference type="ARBA" id="ARBA00004370"/>
    </source>
</evidence>
<reference evidence="7" key="1">
    <citation type="journal article" date="2023" name="Mol. Phylogenet. Evol.">
        <title>Genome-scale phylogeny and comparative genomics of the fungal order Sordariales.</title>
        <authorList>
            <person name="Hensen N."/>
            <person name="Bonometti L."/>
            <person name="Westerberg I."/>
            <person name="Brannstrom I.O."/>
            <person name="Guillou S."/>
            <person name="Cros-Aarteil S."/>
            <person name="Calhoun S."/>
            <person name="Haridas S."/>
            <person name="Kuo A."/>
            <person name="Mondo S."/>
            <person name="Pangilinan J."/>
            <person name="Riley R."/>
            <person name="LaButti K."/>
            <person name="Andreopoulos B."/>
            <person name="Lipzen A."/>
            <person name="Chen C."/>
            <person name="Yan M."/>
            <person name="Daum C."/>
            <person name="Ng V."/>
            <person name="Clum A."/>
            <person name="Steindorff A."/>
            <person name="Ohm R.A."/>
            <person name="Martin F."/>
            <person name="Silar P."/>
            <person name="Natvig D.O."/>
            <person name="Lalanne C."/>
            <person name="Gautier V."/>
            <person name="Ament-Velasquez S.L."/>
            <person name="Kruys A."/>
            <person name="Hutchinson M.I."/>
            <person name="Powell A.J."/>
            <person name="Barry K."/>
            <person name="Miller A.N."/>
            <person name="Grigoriev I.V."/>
            <person name="Debuchy R."/>
            <person name="Gladieux P."/>
            <person name="Hiltunen Thoren M."/>
            <person name="Johannesson H."/>
        </authorList>
    </citation>
    <scope>NUCLEOTIDE SEQUENCE</scope>
    <source>
        <strain evidence="7">PSN309</strain>
    </source>
</reference>